<evidence type="ECO:0000259" key="4">
    <source>
        <dbReference type="SMART" id="SM00955"/>
    </source>
</evidence>
<dbReference type="Gene3D" id="2.40.50.140">
    <property type="entry name" value="Nucleic acid-binding proteins"/>
    <property type="match status" value="1"/>
</dbReference>
<feature type="region of interest" description="Disordered" evidence="3">
    <location>
        <begin position="1"/>
        <end position="136"/>
    </location>
</feature>
<evidence type="ECO:0000313" key="5">
    <source>
        <dbReference type="EMBL" id="SHO79214.1"/>
    </source>
</evidence>
<dbReference type="GO" id="GO:0003723">
    <property type="term" value="F:RNA binding"/>
    <property type="evidence" value="ECO:0007669"/>
    <property type="project" value="InterPro"/>
</dbReference>
<reference evidence="6" key="1">
    <citation type="journal article" date="2017" name="Nucleic Acids Res.">
        <title>Proteogenomics produces comprehensive and highly accurate protein-coding gene annotation in a complete genome assembly of Malassezia sympodialis.</title>
        <authorList>
            <person name="Zhu Y."/>
            <person name="Engstroem P.G."/>
            <person name="Tellgren-Roth C."/>
            <person name="Baudo C.D."/>
            <person name="Kennell J.C."/>
            <person name="Sun S."/>
            <person name="Billmyre R.B."/>
            <person name="Schroeder M.S."/>
            <person name="Andersson A."/>
            <person name="Holm T."/>
            <person name="Sigurgeirsson B."/>
            <person name="Wu G."/>
            <person name="Sankaranarayanan S.R."/>
            <person name="Siddharthan R."/>
            <person name="Sanyal K."/>
            <person name="Lundeberg J."/>
            <person name="Nystedt B."/>
            <person name="Boekhout T."/>
            <person name="Dawson T.L. Jr."/>
            <person name="Heitman J."/>
            <person name="Scheynius A."/>
            <person name="Lehtioe J."/>
        </authorList>
    </citation>
    <scope>NUCLEOTIDE SEQUENCE [LARGE SCALE GENOMIC DNA]</scope>
    <source>
        <strain evidence="6">ATCC 42132</strain>
    </source>
</reference>
<dbReference type="InterPro" id="IPR050180">
    <property type="entry name" value="RNR_Ribonuclease"/>
</dbReference>
<dbReference type="FunFam" id="2.40.50.700:FF:000002">
    <property type="entry name" value="Cell wall biogenesis protein"/>
    <property type="match status" value="1"/>
</dbReference>
<dbReference type="InterPro" id="IPR012340">
    <property type="entry name" value="NA-bd_OB-fold"/>
</dbReference>
<feature type="region of interest" description="Disordered" evidence="3">
    <location>
        <begin position="278"/>
        <end position="303"/>
    </location>
</feature>
<evidence type="ECO:0000256" key="2">
    <source>
        <dbReference type="RuleBase" id="RU003901"/>
    </source>
</evidence>
<dbReference type="InterPro" id="IPR001900">
    <property type="entry name" value="RNase_II/R"/>
</dbReference>
<dbReference type="GO" id="GO:0000932">
    <property type="term" value="C:P-body"/>
    <property type="evidence" value="ECO:0007669"/>
    <property type="project" value="TreeGrafter"/>
</dbReference>
<dbReference type="SMART" id="SM00955">
    <property type="entry name" value="RNB"/>
    <property type="match status" value="1"/>
</dbReference>
<comment type="similarity">
    <text evidence="1 2">Belongs to the RNR ribonuclease family.</text>
</comment>
<dbReference type="InterPro" id="IPR041505">
    <property type="entry name" value="Dis3_CSD2"/>
</dbReference>
<accession>A0A1M8AAK0</accession>
<dbReference type="Pfam" id="PF17849">
    <property type="entry name" value="OB_Dis3"/>
    <property type="match status" value="1"/>
</dbReference>
<dbReference type="OMA" id="SIKRWPV"/>
<dbReference type="EMBL" id="LT671826">
    <property type="protein sequence ID" value="SHO79214.1"/>
    <property type="molecule type" value="Genomic_DNA"/>
</dbReference>
<evidence type="ECO:0000313" key="6">
    <source>
        <dbReference type="Proteomes" id="UP000186303"/>
    </source>
</evidence>
<gene>
    <name evidence="5" type="ORF">MSYG_3563</name>
</gene>
<feature type="compositionally biased region" description="Polar residues" evidence="3">
    <location>
        <begin position="117"/>
        <end position="126"/>
    </location>
</feature>
<feature type="region of interest" description="Disordered" evidence="3">
    <location>
        <begin position="174"/>
        <end position="241"/>
    </location>
</feature>
<dbReference type="GO" id="GO:0006402">
    <property type="term" value="P:mRNA catabolic process"/>
    <property type="evidence" value="ECO:0007669"/>
    <property type="project" value="TreeGrafter"/>
</dbReference>
<feature type="compositionally biased region" description="Low complexity" evidence="3">
    <location>
        <begin position="32"/>
        <end position="47"/>
    </location>
</feature>
<feature type="compositionally biased region" description="Low complexity" evidence="3">
    <location>
        <begin position="337"/>
        <end position="351"/>
    </location>
</feature>
<dbReference type="GO" id="GO:0000175">
    <property type="term" value="F:3'-5'-RNA exonuclease activity"/>
    <property type="evidence" value="ECO:0007669"/>
    <property type="project" value="TreeGrafter"/>
</dbReference>
<feature type="region of interest" description="Disordered" evidence="3">
    <location>
        <begin position="432"/>
        <end position="471"/>
    </location>
</feature>
<evidence type="ECO:0000256" key="3">
    <source>
        <dbReference type="SAM" id="MobiDB-lite"/>
    </source>
</evidence>
<dbReference type="PROSITE" id="PS01175">
    <property type="entry name" value="RIBONUCLEASE_II"/>
    <property type="match status" value="1"/>
</dbReference>
<organism evidence="5 6">
    <name type="scientific">Malassezia sympodialis (strain ATCC 42132)</name>
    <name type="common">Atopic eczema-associated yeast</name>
    <dbReference type="NCBI Taxonomy" id="1230383"/>
    <lineage>
        <taxon>Eukaryota</taxon>
        <taxon>Fungi</taxon>
        <taxon>Dikarya</taxon>
        <taxon>Basidiomycota</taxon>
        <taxon>Ustilaginomycotina</taxon>
        <taxon>Malasseziomycetes</taxon>
        <taxon>Malasseziales</taxon>
        <taxon>Malasseziaceae</taxon>
        <taxon>Malassezia</taxon>
    </lineage>
</organism>
<feature type="compositionally biased region" description="Basic and acidic residues" evidence="3">
    <location>
        <begin position="432"/>
        <end position="446"/>
    </location>
</feature>
<dbReference type="OrthoDB" id="372421at2759"/>
<dbReference type="AlphaFoldDB" id="A0A1M8AAK0"/>
<dbReference type="Gene3D" id="2.40.50.690">
    <property type="match status" value="1"/>
</dbReference>
<feature type="region of interest" description="Disordered" evidence="3">
    <location>
        <begin position="328"/>
        <end position="351"/>
    </location>
</feature>
<feature type="compositionally biased region" description="Low complexity" evidence="3">
    <location>
        <begin position="57"/>
        <end position="76"/>
    </location>
</feature>
<dbReference type="Pfam" id="PF17877">
    <property type="entry name" value="Dis3l2_C_term"/>
    <property type="match status" value="1"/>
</dbReference>
<dbReference type="VEuPathDB" id="FungiDB:MSYG_3563"/>
<feature type="domain" description="RNB" evidence="4">
    <location>
        <begin position="659"/>
        <end position="977"/>
    </location>
</feature>
<dbReference type="SUPFAM" id="SSF50249">
    <property type="entry name" value="Nucleic acid-binding proteins"/>
    <property type="match status" value="2"/>
</dbReference>
<feature type="compositionally biased region" description="Low complexity" evidence="3">
    <location>
        <begin position="90"/>
        <end position="110"/>
    </location>
</feature>
<dbReference type="STRING" id="1230383.A0A1M8AAK0"/>
<name>A0A1M8AAK0_MALS4</name>
<protein>
    <submittedName>
        <fullName evidence="5">Similar to S.cerevisiae protein SSD1 (Translational repressor with a role in polar growth and wall integrity)</fullName>
    </submittedName>
</protein>
<dbReference type="Proteomes" id="UP000186303">
    <property type="component" value="Chromosome 6"/>
</dbReference>
<proteinExistence type="inferred from homology"/>
<dbReference type="InterPro" id="IPR041093">
    <property type="entry name" value="Dis3l2-like_C"/>
</dbReference>
<keyword evidence="6" id="KW-1185">Reference proteome</keyword>
<dbReference type="InterPro" id="IPR022966">
    <property type="entry name" value="RNase_II/R_CS"/>
</dbReference>
<dbReference type="Gene3D" id="2.40.50.700">
    <property type="match status" value="1"/>
</dbReference>
<evidence type="ECO:0000256" key="1">
    <source>
        <dbReference type="ARBA" id="ARBA00005785"/>
    </source>
</evidence>
<sequence>MTAPPDGAHAPASDAGMSSEDARRARHISFSQEQLLRAQLEQLGLDPSADDPPPDPWGAAPRDAAQAWPSASPWAPIDSLGLPASRPWDASAAPVGGAPALGLPPRGAGAMNPSFRFPSSQPTYVPSSAPAVPRDNVEQQRQAIQQQIELLQRQQEQLQLQQQLLRAPGVRSAERAGFSAAPGGPTWSHSSPRHVSGSESTSLRVPPLSFPPRHAADGGRAPQALRETDRKPSHTRHASYQLSSELSPQFLMAGGGLLNLATLSVSGGWGDLADGFSEAPAERASGSGARHMRSSSTSAAQWRVPTQEDLQAGLPQAQAQLAALHRSRQQMAPTMHGRAASHGRSASAGGSAPRRALFGSYLPQSSLPLLLLAGKLVVGVIRVNKRNRSDAWVSTEVLGHDIFISGSKDRNRALEGDLVAVELLDPQEVWQTKREKVDKKKRKEESSGADAPAALTAPVSSRRPDKARDDMEVEGAQLGLIEDEEESELSPPALAGHVVAIVERMPGQIFPGTLALLRPSSAATKEKQQAERSASGSAAPPDDDAGAPRPKIVWFRPTDKRVPLVAIPADQAPADFWDEKRQEVYSRTLFVACIKRWPISSLHPFGALVDQLGPIGSLAAESQALLRAQCQSHTTPFSDAALHSVPGSTWTIPPAERARRTFTAFTLRARGPRELAFSVDADGATLTLGVHAADIAHFVPSGSALDREARRRGASVAQVDQLHDMFPPSLLAHVALHPAREALTQSVVFTVEHGAVTRVWIGRSLVRIAEDVDADALDAALAAPAEGVLAALPAAHALLARWRSERVARGALLLPRSALACTLAADGAPIACEARSDAGRVPDLFDELCVRANTAVAHRLVAALPDTALLCRQAAPGERALSELAVHLRPLGVDAADVTPAQLPRAVQTLPAAAWPAAAALLAQALPAPKLYVPGLVDMAQFSHYSLAEPLYTLFTSPLQRFADVQVHRQLDGVTQGVLGEQDAEAVAKLAQQCQVKLRAARVAESQSQHLYLCDWLARTSVDTLAPREALVIAVHATSFDVRVPSLAVEKRVHLDCLPLDAAHWDEPSRALTLQWRAGVHPIAWLAQAIDDAACARLWATHGARLVLASGSAQRIAPLTRLAVYVLADMDKSPPILKVVRVPPSGL</sequence>
<dbReference type="PANTHER" id="PTHR23355">
    <property type="entry name" value="RIBONUCLEASE"/>
    <property type="match status" value="1"/>
</dbReference>
<dbReference type="PANTHER" id="PTHR23355:SF9">
    <property type="entry name" value="DIS3-LIKE EXONUCLEASE 2"/>
    <property type="match status" value="1"/>
</dbReference>
<dbReference type="Pfam" id="PF00773">
    <property type="entry name" value="RNB"/>
    <property type="match status" value="1"/>
</dbReference>
<feature type="region of interest" description="Disordered" evidence="3">
    <location>
        <begin position="521"/>
        <end position="551"/>
    </location>
</feature>